<evidence type="ECO:0000313" key="1">
    <source>
        <dbReference type="EMBL" id="NKG19456.1"/>
    </source>
</evidence>
<comment type="caution">
    <text evidence="1">The sequence shown here is derived from an EMBL/GenBank/DDBJ whole genome shotgun (WGS) entry which is preliminary data.</text>
</comment>
<accession>A0ABX1G112</accession>
<keyword evidence="2" id="KW-1185">Reference proteome</keyword>
<protein>
    <submittedName>
        <fullName evidence="1">DUF2384 domain-containing protein</fullName>
    </submittedName>
</protein>
<evidence type="ECO:0000313" key="2">
    <source>
        <dbReference type="Proteomes" id="UP000746595"/>
    </source>
</evidence>
<dbReference type="Proteomes" id="UP000746595">
    <property type="component" value="Unassembled WGS sequence"/>
</dbReference>
<organism evidence="1 2">
    <name type="scientific">Paeniglutamicibacter terrestris</name>
    <dbReference type="NCBI Taxonomy" id="2723403"/>
    <lineage>
        <taxon>Bacteria</taxon>
        <taxon>Bacillati</taxon>
        <taxon>Actinomycetota</taxon>
        <taxon>Actinomycetes</taxon>
        <taxon>Micrococcales</taxon>
        <taxon>Micrococcaceae</taxon>
        <taxon>Paeniglutamicibacter</taxon>
    </lineage>
</organism>
<dbReference type="EMBL" id="JAAWVT010000001">
    <property type="protein sequence ID" value="NKG19456.1"/>
    <property type="molecule type" value="Genomic_DNA"/>
</dbReference>
<gene>
    <name evidence="1" type="ORF">HED64_01880</name>
</gene>
<reference evidence="1 2" key="1">
    <citation type="submission" date="2020-04" db="EMBL/GenBank/DDBJ databases">
        <title>Paeniglutamicibacter sp. ANT13_2, a novel actinomycete isolated from sediment in Antarctica.</title>
        <authorList>
            <person name="Sakdapetsiri C."/>
            <person name="Pinyakong O."/>
        </authorList>
    </citation>
    <scope>NUCLEOTIDE SEQUENCE [LARGE SCALE GENOMIC DNA]</scope>
    <source>
        <strain evidence="1 2">ANT13_2</strain>
    </source>
</reference>
<sequence length="126" mass="14220">MTTLNHSAVFVEATRADIHQLVRTMVDAIGAPLVQILSGAKDNTAPHRWAHPESTEPDTLTEERLRLGYRVWLTLQAAEDRDGALTWLRDKNPVLDDERPVDFIYQQHAQQVVHAAESWVSGTPTR</sequence>
<proteinExistence type="predicted"/>
<name>A0ABX1G112_9MICC</name>
<dbReference type="RefSeq" id="WP_168150405.1">
    <property type="nucleotide sequence ID" value="NZ_JAAWVT010000001.1"/>
</dbReference>